<dbReference type="NCBIfam" id="TIGR01218">
    <property type="entry name" value="Gpos_tandem_5TM"/>
    <property type="match status" value="1"/>
</dbReference>
<dbReference type="EMBL" id="PDOE01000004">
    <property type="protein sequence ID" value="RKL67269.1"/>
    <property type="molecule type" value="Genomic_DNA"/>
</dbReference>
<sequence length="74" mass="8598">MVNSMKCKVQSARNIRFRILKIEGNTYILDMSQSKWNIVFPFLTWILPHTIYKVDGEEISKKVKVPSGAKKKLT</sequence>
<reference evidence="1 2" key="1">
    <citation type="submission" date="2017-10" db="EMBL/GenBank/DDBJ databases">
        <title>Bacillus sp. nov., a halophilic bacterium isolated from a Keqin Lake.</title>
        <authorList>
            <person name="Wang H."/>
        </authorList>
    </citation>
    <scope>NUCLEOTIDE SEQUENCE [LARGE SCALE GENOMIC DNA]</scope>
    <source>
        <strain evidence="1 2">KCTC 13187</strain>
    </source>
</reference>
<dbReference type="OrthoDB" id="2973935at2"/>
<evidence type="ECO:0000313" key="1">
    <source>
        <dbReference type="EMBL" id="RKL67269.1"/>
    </source>
</evidence>
<protein>
    <recommendedName>
        <fullName evidence="3">DUF443 domain-containing protein</fullName>
    </recommendedName>
</protein>
<gene>
    <name evidence="1" type="ORF">CR203_12235</name>
</gene>
<organism evidence="1 2">
    <name type="scientific">Salipaludibacillus neizhouensis</name>
    <dbReference type="NCBI Taxonomy" id="885475"/>
    <lineage>
        <taxon>Bacteria</taxon>
        <taxon>Bacillati</taxon>
        <taxon>Bacillota</taxon>
        <taxon>Bacilli</taxon>
        <taxon>Bacillales</taxon>
        <taxon>Bacillaceae</taxon>
    </lineage>
</organism>
<evidence type="ECO:0008006" key="3">
    <source>
        <dbReference type="Google" id="ProtNLM"/>
    </source>
</evidence>
<accession>A0A3A9K4L7</accession>
<keyword evidence="2" id="KW-1185">Reference proteome</keyword>
<evidence type="ECO:0000313" key="2">
    <source>
        <dbReference type="Proteomes" id="UP000281498"/>
    </source>
</evidence>
<dbReference type="AlphaFoldDB" id="A0A3A9K4L7"/>
<name>A0A3A9K4L7_9BACI</name>
<dbReference type="RefSeq" id="WP_110937244.1">
    <property type="nucleotide sequence ID" value="NZ_KZ614146.1"/>
</dbReference>
<dbReference type="Proteomes" id="UP000281498">
    <property type="component" value="Unassembled WGS sequence"/>
</dbReference>
<comment type="caution">
    <text evidence="1">The sequence shown here is derived from an EMBL/GenBank/DDBJ whole genome shotgun (WGS) entry which is preliminary data.</text>
</comment>
<dbReference type="Pfam" id="PF04276">
    <property type="entry name" value="DUF443"/>
    <property type="match status" value="1"/>
</dbReference>
<proteinExistence type="predicted"/>
<dbReference type="InterPro" id="IPR005915">
    <property type="entry name" value="Tandem_5TM"/>
</dbReference>